<evidence type="ECO:0000256" key="2">
    <source>
        <dbReference type="SAM" id="MobiDB-lite"/>
    </source>
</evidence>
<accession>A0A078AQ59</accession>
<evidence type="ECO:0000313" key="3">
    <source>
        <dbReference type="EMBL" id="CDW83083.1"/>
    </source>
</evidence>
<evidence type="ECO:0000256" key="1">
    <source>
        <dbReference type="SAM" id="Coils"/>
    </source>
</evidence>
<feature type="compositionally biased region" description="Polar residues" evidence="2">
    <location>
        <begin position="598"/>
        <end position="613"/>
    </location>
</feature>
<feature type="coiled-coil region" evidence="1">
    <location>
        <begin position="216"/>
        <end position="391"/>
    </location>
</feature>
<protein>
    <submittedName>
        <fullName evidence="3">Uncharacterized protein</fullName>
    </submittedName>
</protein>
<keyword evidence="1" id="KW-0175">Coiled coil</keyword>
<feature type="compositionally biased region" description="Basic and acidic residues" evidence="2">
    <location>
        <begin position="150"/>
        <end position="161"/>
    </location>
</feature>
<feature type="region of interest" description="Disordered" evidence="2">
    <location>
        <begin position="598"/>
        <end position="626"/>
    </location>
</feature>
<dbReference type="AlphaFoldDB" id="A0A078AQ59"/>
<feature type="compositionally biased region" description="Low complexity" evidence="2">
    <location>
        <begin position="103"/>
        <end position="115"/>
    </location>
</feature>
<dbReference type="OMA" id="HYDIKEQ"/>
<name>A0A078AQ59_STYLE</name>
<sequence length="626" mass="73057">MPIKIIHRIKSKTIWISSKSSEDEESEDQSEKQNKKHLNKKLNSNSSNDEEDESNDESQIQSNRKQIQETDDDESESGITESERSKKQLKQQQKQIKKRKQSSSESSDNSQQSSSDAEEEDNSSKIKTQLQKPLKQNKSSSQSDSDEDEKSQFETRSEKSKIIKQNNNNKPSRQYTKLIESDDINVQYNDHYQSSKEKDLKILNLSEENKKFKLLYDQMIVENQGLEENILKLQNTIQNLHYDIKEQHIEISQLKNDLDDQEITIKQKDNEIAESQDTLLKQQKETINKIQKQLDDIQSSNQEKFLLIEKLQIQVKDKDQLIQNYKSQERQNIDQIQTLTIQNKRLNNDILAKNDELEERLEQFSLVLKQNESLKQQLKSIRLQYERFKTEKIQYFENEIFEKKSEIEVLREMARGSQLQVRVKEKEIQRLKIKVMQMEGNVLLSNINNNNYYSNTPASNNLSIRKGYQQLSQNNNSPSRYSNLAGNGNGVNSRNQIHVLKPINSGKLSSHINDSQEIIDRSYLDTSLNKSVLDISKSNNKSYKIRNIINNRKSVNVSQVKNRLNENIQINSGENPKESSNLEYQQIDTTFMNESLQDLRSIQEQIPETNSFQDSAKSSSKKNDKY</sequence>
<dbReference type="Proteomes" id="UP000039865">
    <property type="component" value="Unassembled WGS sequence"/>
</dbReference>
<gene>
    <name evidence="3" type="primary">Contig1713.g1858</name>
    <name evidence="3" type="ORF">STYLEM_12122</name>
</gene>
<organism evidence="3 4">
    <name type="scientific">Stylonychia lemnae</name>
    <name type="common">Ciliate</name>
    <dbReference type="NCBI Taxonomy" id="5949"/>
    <lineage>
        <taxon>Eukaryota</taxon>
        <taxon>Sar</taxon>
        <taxon>Alveolata</taxon>
        <taxon>Ciliophora</taxon>
        <taxon>Intramacronucleata</taxon>
        <taxon>Spirotrichea</taxon>
        <taxon>Stichotrichia</taxon>
        <taxon>Sporadotrichida</taxon>
        <taxon>Oxytrichidae</taxon>
        <taxon>Stylonychinae</taxon>
        <taxon>Stylonychia</taxon>
    </lineage>
</organism>
<proteinExistence type="predicted"/>
<reference evidence="3 4" key="1">
    <citation type="submission" date="2014-06" db="EMBL/GenBank/DDBJ databases">
        <authorList>
            <person name="Swart Estienne"/>
        </authorList>
    </citation>
    <scope>NUCLEOTIDE SEQUENCE [LARGE SCALE GENOMIC DNA]</scope>
    <source>
        <strain evidence="3 4">130c</strain>
    </source>
</reference>
<keyword evidence="4" id="KW-1185">Reference proteome</keyword>
<dbReference type="InParanoid" id="A0A078AQ59"/>
<dbReference type="EMBL" id="CCKQ01011513">
    <property type="protein sequence ID" value="CDW83083.1"/>
    <property type="molecule type" value="Genomic_DNA"/>
</dbReference>
<feature type="region of interest" description="Disordered" evidence="2">
    <location>
        <begin position="12"/>
        <end position="175"/>
    </location>
</feature>
<evidence type="ECO:0000313" key="4">
    <source>
        <dbReference type="Proteomes" id="UP000039865"/>
    </source>
</evidence>